<evidence type="ECO:0000256" key="4">
    <source>
        <dbReference type="ARBA" id="ARBA00023186"/>
    </source>
</evidence>
<evidence type="ECO:0000256" key="2">
    <source>
        <dbReference type="ARBA" id="ARBA00006411"/>
    </source>
</evidence>
<comment type="similarity">
    <text evidence="2">Belongs to the EspG family.</text>
</comment>
<evidence type="ECO:0000256" key="1">
    <source>
        <dbReference type="ARBA" id="ARBA00004496"/>
    </source>
</evidence>
<keyword evidence="4" id="KW-0143">Chaperone</keyword>
<evidence type="ECO:0000256" key="3">
    <source>
        <dbReference type="ARBA" id="ARBA00022490"/>
    </source>
</evidence>
<dbReference type="Pfam" id="PF14011">
    <property type="entry name" value="ESX-1_EspG"/>
    <property type="match status" value="1"/>
</dbReference>
<sequence>MTTLTVDAALVVAEKLGAQTLPVVLALRPRHSEHADFHAARVAAVAELCGRGVLDEDGNVLDDELTTALFALARPERQLALRIRRDGVHRICLARRGLDHAVAVRVGDEIQIGTVWGDEDPVALSRPLLAALGARPPADIPALTAPTAELRRRLDDAGTTEASAAYQLGMSESDALTVGVALRQCISVAELVCYSHRDGSPVRSPAAVAVYDTAAGRIIGGGSMAPDGQPWTTLAPGSDRRLAHVVGAQIEALPEGRWMP</sequence>
<gene>
    <name evidence="5" type="ORF">IU459_33485</name>
</gene>
<dbReference type="InterPro" id="IPR025734">
    <property type="entry name" value="EspG"/>
</dbReference>
<proteinExistence type="inferred from homology"/>
<dbReference type="EMBL" id="JADLQX010000043">
    <property type="protein sequence ID" value="MBF6302417.1"/>
    <property type="molecule type" value="Genomic_DNA"/>
</dbReference>
<protein>
    <submittedName>
        <fullName evidence="5">ESX secretion-associated protein EspG</fullName>
    </submittedName>
</protein>
<accession>A0ABS0D338</accession>
<dbReference type="RefSeq" id="WP_195133604.1">
    <property type="nucleotide sequence ID" value="NZ_JADLQX010000043.1"/>
</dbReference>
<evidence type="ECO:0000313" key="6">
    <source>
        <dbReference type="Proteomes" id="UP000702209"/>
    </source>
</evidence>
<keyword evidence="3" id="KW-0963">Cytoplasm</keyword>
<evidence type="ECO:0000313" key="5">
    <source>
        <dbReference type="EMBL" id="MBF6302417.1"/>
    </source>
</evidence>
<keyword evidence="6" id="KW-1185">Reference proteome</keyword>
<comment type="subcellular location">
    <subcellularLocation>
        <location evidence="1">Cytoplasm</location>
    </subcellularLocation>
</comment>
<dbReference type="Proteomes" id="UP000702209">
    <property type="component" value="Unassembled WGS sequence"/>
</dbReference>
<name>A0ABS0D338_9NOCA</name>
<reference evidence="5 6" key="1">
    <citation type="submission" date="2020-10" db="EMBL/GenBank/DDBJ databases">
        <title>Identification of Nocardia species via Next-generation sequencing and recognition of intraspecies genetic diversity.</title>
        <authorList>
            <person name="Li P."/>
            <person name="Li P."/>
            <person name="Lu B."/>
        </authorList>
    </citation>
    <scope>NUCLEOTIDE SEQUENCE [LARGE SCALE GENOMIC DNA]</scope>
    <source>
        <strain evidence="5 6">BJ06-0157</strain>
    </source>
</reference>
<comment type="caution">
    <text evidence="5">The sequence shown here is derived from an EMBL/GenBank/DDBJ whole genome shotgun (WGS) entry which is preliminary data.</text>
</comment>
<organism evidence="5 6">
    <name type="scientific">Nocardia amamiensis</name>
    <dbReference type="NCBI Taxonomy" id="404578"/>
    <lineage>
        <taxon>Bacteria</taxon>
        <taxon>Bacillati</taxon>
        <taxon>Actinomycetota</taxon>
        <taxon>Actinomycetes</taxon>
        <taxon>Mycobacteriales</taxon>
        <taxon>Nocardiaceae</taxon>
        <taxon>Nocardia</taxon>
    </lineage>
</organism>